<dbReference type="GO" id="GO:0005886">
    <property type="term" value="C:plasma membrane"/>
    <property type="evidence" value="ECO:0007669"/>
    <property type="project" value="UniProtKB-SubCell"/>
</dbReference>
<dbReference type="PANTHER" id="PTHR33406:SF6">
    <property type="entry name" value="MEMBRANE PROTEIN YDGH-RELATED"/>
    <property type="match status" value="1"/>
</dbReference>
<evidence type="ECO:0000256" key="7">
    <source>
        <dbReference type="SAM" id="Phobius"/>
    </source>
</evidence>
<dbReference type="PANTHER" id="PTHR33406">
    <property type="entry name" value="MEMBRANE PROTEIN MJ1562-RELATED"/>
    <property type="match status" value="1"/>
</dbReference>
<feature type="transmembrane region" description="Helical" evidence="7">
    <location>
        <begin position="28"/>
        <end position="44"/>
    </location>
</feature>
<dbReference type="InterPro" id="IPR000731">
    <property type="entry name" value="SSD"/>
</dbReference>
<sequence length="922" mass="102259">MSDAATNNKSNNTLAERYAAFVVRYRKPLMFLLLIMTVITALQVKNLDMRNDPDTLLPPSNRYVATNLYAEHNYGMGNLMVATLRIKEGDVYQGWFVNKVQEIHEILVSLETSRPSNFIDIAAKKIKFMGADENGLVFKRLIPTEGISSDPATAKEQLAFLKEGIETNPVMGPMLVGFEDADGNKCEFEDRYTKNCIAKSLYIIGDYTDDVKEIYLPWVREVRAMMDEHGADDRYELLVAGEPYFLAWMLADLVNKWWLFVISLAIVVAALWFEFRNWRGALFPMLGVGATIILTLGLMGFTAFKLTTMMVLTPMLLLAIGIGHSVQVTRRFMQEQAKGVECETAARISISHTIVPATLSIVTDMVGFATLATVDISFYKAYAYFGMFGMLTLLFSTTTLIPLLMVSFPCNKAEASREEAELERGWETKVGGFISALLAGPGKWLPIGFVALIIGVSTYYSGIINGTSDDLMPGVEKGINYSRAAFKEQSITIQQLERLNEIMPGVISVTVPIRGKEPVAETCVDEPFPEELFDIEDMGERLVQCDMYKEKLGCWDPDPCGAQGIFNQADVLADIEAMEEWMRAHEFIGFTGSYAQYIRLVNMLLTAEPGTRPDIKDLYIPTSAKLRSLDPDDDRSGDDIVQLFNGLLETMTDDGDMDSFVTRDWNDGVIMGFVNTMDPKETHKVTMDIQQYIEDHKNDPGFSKVNFGLRAGPVEDLSSDTNELSVEGPDYVRPAVGGFLGATEATREVAVANWLSGPMLTAAAIFVIAALIFRSVTVSVILVVLLFITLYAQYGLGGYFTSVQNWSGNLAFHLQVALSIAMGLGIDYGIYMISRLREEMQATAGDWTKSLENTLNTTGSAVIISVLVLLGCFIPLLNTDLANTWGLGVYISEALLIDVVTALLLLPLLVKWLKPKFVFGDY</sequence>
<gene>
    <name evidence="9" type="ORF">DIZ78_14495</name>
</gene>
<feature type="transmembrane region" description="Helical" evidence="7">
    <location>
        <begin position="384"/>
        <end position="408"/>
    </location>
</feature>
<evidence type="ECO:0000256" key="4">
    <source>
        <dbReference type="ARBA" id="ARBA00022692"/>
    </source>
</evidence>
<dbReference type="Proteomes" id="UP000254771">
    <property type="component" value="Unassembled WGS sequence"/>
</dbReference>
<dbReference type="Pfam" id="PF03176">
    <property type="entry name" value="MMPL"/>
    <property type="match status" value="2"/>
</dbReference>
<comment type="subcellular location">
    <subcellularLocation>
        <location evidence="1">Cell membrane</location>
        <topology evidence="1">Multi-pass membrane protein</topology>
    </subcellularLocation>
</comment>
<comment type="similarity">
    <text evidence="2">Belongs to the resistance-nodulation-cell division (RND) (TC 2.A.6) family. MmpL subfamily.</text>
</comment>
<dbReference type="SUPFAM" id="SSF82866">
    <property type="entry name" value="Multidrug efflux transporter AcrB transmembrane domain"/>
    <property type="match status" value="2"/>
</dbReference>
<feature type="transmembrane region" description="Helical" evidence="7">
    <location>
        <begin position="282"/>
        <end position="304"/>
    </location>
</feature>
<feature type="transmembrane region" description="Helical" evidence="7">
    <location>
        <begin position="812"/>
        <end position="833"/>
    </location>
</feature>
<organism evidence="9 10">
    <name type="scientific">endosymbiont of Escarpia spicata</name>
    <dbReference type="NCBI Taxonomy" id="2200908"/>
    <lineage>
        <taxon>Bacteria</taxon>
        <taxon>Pseudomonadati</taxon>
        <taxon>Pseudomonadota</taxon>
        <taxon>Gammaproteobacteria</taxon>
        <taxon>sulfur-oxidizing symbionts</taxon>
    </lineage>
</organism>
<dbReference type="EMBL" id="QFXE01000020">
    <property type="protein sequence ID" value="RDH83208.1"/>
    <property type="molecule type" value="Genomic_DNA"/>
</dbReference>
<feature type="transmembrane region" description="Helical" evidence="7">
    <location>
        <begin position="854"/>
        <end position="877"/>
    </location>
</feature>
<proteinExistence type="inferred from homology"/>
<feature type="transmembrane region" description="Helical" evidence="7">
    <location>
        <begin position="754"/>
        <end position="773"/>
    </location>
</feature>
<keyword evidence="10" id="KW-1185">Reference proteome</keyword>
<feature type="domain" description="SSD" evidence="8">
    <location>
        <begin position="281"/>
        <end position="407"/>
    </location>
</feature>
<evidence type="ECO:0000313" key="10">
    <source>
        <dbReference type="Proteomes" id="UP000254771"/>
    </source>
</evidence>
<evidence type="ECO:0000256" key="6">
    <source>
        <dbReference type="ARBA" id="ARBA00023136"/>
    </source>
</evidence>
<dbReference type="PROSITE" id="PS50156">
    <property type="entry name" value="SSD"/>
    <property type="match status" value="1"/>
</dbReference>
<protein>
    <submittedName>
        <fullName evidence="9">Transporter</fullName>
    </submittedName>
</protein>
<keyword evidence="3" id="KW-1003">Cell membrane</keyword>
<feature type="transmembrane region" description="Helical" evidence="7">
    <location>
        <begin position="257"/>
        <end position="275"/>
    </location>
</feature>
<dbReference type="InterPro" id="IPR050545">
    <property type="entry name" value="Mycobact_MmpL"/>
</dbReference>
<feature type="transmembrane region" description="Helical" evidence="7">
    <location>
        <begin position="889"/>
        <end position="910"/>
    </location>
</feature>
<evidence type="ECO:0000256" key="2">
    <source>
        <dbReference type="ARBA" id="ARBA00010157"/>
    </source>
</evidence>
<evidence type="ECO:0000256" key="3">
    <source>
        <dbReference type="ARBA" id="ARBA00022475"/>
    </source>
</evidence>
<feature type="transmembrane region" description="Helical" evidence="7">
    <location>
        <begin position="780"/>
        <end position="800"/>
    </location>
</feature>
<dbReference type="InterPro" id="IPR004869">
    <property type="entry name" value="MMPL_dom"/>
</dbReference>
<name>A0A370DE78_9GAMM</name>
<keyword evidence="5 7" id="KW-1133">Transmembrane helix</keyword>
<evidence type="ECO:0000259" key="8">
    <source>
        <dbReference type="PROSITE" id="PS50156"/>
    </source>
</evidence>
<dbReference type="AlphaFoldDB" id="A0A370DE78"/>
<evidence type="ECO:0000256" key="1">
    <source>
        <dbReference type="ARBA" id="ARBA00004651"/>
    </source>
</evidence>
<feature type="transmembrane region" description="Helical" evidence="7">
    <location>
        <begin position="310"/>
        <end position="329"/>
    </location>
</feature>
<evidence type="ECO:0000313" key="9">
    <source>
        <dbReference type="EMBL" id="RDH83208.1"/>
    </source>
</evidence>
<dbReference type="Gene3D" id="1.20.1640.10">
    <property type="entry name" value="Multidrug efflux transporter AcrB transmembrane domain"/>
    <property type="match status" value="2"/>
</dbReference>
<comment type="caution">
    <text evidence="9">The sequence shown here is derived from an EMBL/GenBank/DDBJ whole genome shotgun (WGS) entry which is preliminary data.</text>
</comment>
<keyword evidence="4 7" id="KW-0812">Transmembrane</keyword>
<feature type="transmembrane region" description="Helical" evidence="7">
    <location>
        <begin position="350"/>
        <end position="372"/>
    </location>
</feature>
<accession>A0A370DE78</accession>
<feature type="transmembrane region" description="Helical" evidence="7">
    <location>
        <begin position="444"/>
        <end position="462"/>
    </location>
</feature>
<reference evidence="9 10" key="1">
    <citation type="journal article" date="2018" name="ISME J.">
        <title>Endosymbiont genomes yield clues of tubeworm success.</title>
        <authorList>
            <person name="Li Y."/>
            <person name="Liles M.R."/>
            <person name="Halanych K.M."/>
        </authorList>
    </citation>
    <scope>NUCLEOTIDE SEQUENCE [LARGE SCALE GENOMIC DNA]</scope>
    <source>
        <strain evidence="9">A1462</strain>
    </source>
</reference>
<keyword evidence="6 7" id="KW-0472">Membrane</keyword>
<evidence type="ECO:0000256" key="5">
    <source>
        <dbReference type="ARBA" id="ARBA00022989"/>
    </source>
</evidence>